<keyword evidence="10" id="KW-1185">Reference proteome</keyword>
<sequence length="239" mass="25430">MTAQLLALRGVQAAYGKSIALQDVSLQVGRGEVVSLMGRNGMGKTSTLNTIVGVLQKTAGTVRLDGVDISDLESDEISRLGIALVPADRGIFALLSVEENLKIARRKHSTWTLESAYASFPRLKERRKNLGGALSGGEQQMLSIARALMQGPKVLLLDEPTEGLAPVIVDELVELIAGVGRSGVSIVLVEQTFAVCRALASRHYILEEGHVVFEGPTAALDDDPTILERLLGLDVGAHA</sequence>
<dbReference type="CDD" id="cd03224">
    <property type="entry name" value="ABC_TM1139_LivF_branched"/>
    <property type="match status" value="1"/>
</dbReference>
<keyword evidence="3" id="KW-1003">Cell membrane</keyword>
<dbReference type="PROSITE" id="PS00211">
    <property type="entry name" value="ABC_TRANSPORTER_1"/>
    <property type="match status" value="1"/>
</dbReference>
<dbReference type="PANTHER" id="PTHR43820:SF2">
    <property type="entry name" value="ABC TRANSPORTER ATP-BINDING PROTEIN"/>
    <property type="match status" value="1"/>
</dbReference>
<dbReference type="RefSeq" id="WP_006156701.1">
    <property type="nucleotide sequence ID" value="NZ_JARJLM010000362.1"/>
</dbReference>
<dbReference type="GO" id="GO:0005524">
    <property type="term" value="F:ATP binding"/>
    <property type="evidence" value="ECO:0007669"/>
    <property type="project" value="UniProtKB-KW"/>
</dbReference>
<evidence type="ECO:0000256" key="5">
    <source>
        <dbReference type="ARBA" id="ARBA00022741"/>
    </source>
</evidence>
<feature type="domain" description="ABC transporter" evidence="8">
    <location>
        <begin position="6"/>
        <end position="233"/>
    </location>
</feature>
<evidence type="ECO:0000313" key="10">
    <source>
        <dbReference type="Proteomes" id="UP001216674"/>
    </source>
</evidence>
<comment type="similarity">
    <text evidence="1">Belongs to the ABC transporter superfamily.</text>
</comment>
<dbReference type="InterPro" id="IPR027417">
    <property type="entry name" value="P-loop_NTPase"/>
</dbReference>
<evidence type="ECO:0000256" key="4">
    <source>
        <dbReference type="ARBA" id="ARBA00022519"/>
    </source>
</evidence>
<dbReference type="InterPro" id="IPR052156">
    <property type="entry name" value="BCAA_Transport_ATP-bd_LivF"/>
</dbReference>
<evidence type="ECO:0000259" key="8">
    <source>
        <dbReference type="PROSITE" id="PS50893"/>
    </source>
</evidence>
<dbReference type="Pfam" id="PF00005">
    <property type="entry name" value="ABC_tran"/>
    <property type="match status" value="1"/>
</dbReference>
<evidence type="ECO:0000256" key="2">
    <source>
        <dbReference type="ARBA" id="ARBA00022448"/>
    </source>
</evidence>
<evidence type="ECO:0000313" key="9">
    <source>
        <dbReference type="EMBL" id="MDF3835543.1"/>
    </source>
</evidence>
<dbReference type="InterPro" id="IPR017871">
    <property type="entry name" value="ABC_transporter-like_CS"/>
</dbReference>
<comment type="caution">
    <text evidence="9">The sequence shown here is derived from an EMBL/GenBank/DDBJ whole genome shotgun (WGS) entry which is preliminary data.</text>
</comment>
<evidence type="ECO:0000256" key="3">
    <source>
        <dbReference type="ARBA" id="ARBA00022475"/>
    </source>
</evidence>
<dbReference type="PROSITE" id="PS50893">
    <property type="entry name" value="ABC_TRANSPORTER_2"/>
    <property type="match status" value="1"/>
</dbReference>
<dbReference type="EMBL" id="JARJLM010000362">
    <property type="protein sequence ID" value="MDF3835543.1"/>
    <property type="molecule type" value="Genomic_DNA"/>
</dbReference>
<keyword evidence="2" id="KW-0813">Transport</keyword>
<keyword evidence="4" id="KW-0472">Membrane</keyword>
<reference evidence="9 10" key="1">
    <citation type="submission" date="2023-03" db="EMBL/GenBank/DDBJ databases">
        <title>Draft assemblies of triclosan tolerant bacteria isolated from returned activated sludge.</title>
        <authorList>
            <person name="Van Hamelsveld S."/>
        </authorList>
    </citation>
    <scope>NUCLEOTIDE SEQUENCE [LARGE SCALE GENOMIC DNA]</scope>
    <source>
        <strain evidence="9 10">GW210010_S58</strain>
    </source>
</reference>
<dbReference type="InterPro" id="IPR003593">
    <property type="entry name" value="AAA+_ATPase"/>
</dbReference>
<proteinExistence type="inferred from homology"/>
<dbReference type="InterPro" id="IPR003439">
    <property type="entry name" value="ABC_transporter-like_ATP-bd"/>
</dbReference>
<organism evidence="9 10">
    <name type="scientific">Cupriavidus basilensis</name>
    <dbReference type="NCBI Taxonomy" id="68895"/>
    <lineage>
        <taxon>Bacteria</taxon>
        <taxon>Pseudomonadati</taxon>
        <taxon>Pseudomonadota</taxon>
        <taxon>Betaproteobacteria</taxon>
        <taxon>Burkholderiales</taxon>
        <taxon>Burkholderiaceae</taxon>
        <taxon>Cupriavidus</taxon>
    </lineage>
</organism>
<keyword evidence="6 9" id="KW-0067">ATP-binding</keyword>
<evidence type="ECO:0000256" key="6">
    <source>
        <dbReference type="ARBA" id="ARBA00022840"/>
    </source>
</evidence>
<gene>
    <name evidence="9" type="ORF">P3W85_21690</name>
</gene>
<dbReference type="SMART" id="SM00382">
    <property type="entry name" value="AAA"/>
    <property type="match status" value="1"/>
</dbReference>
<evidence type="ECO:0000256" key="7">
    <source>
        <dbReference type="ARBA" id="ARBA00022970"/>
    </source>
</evidence>
<keyword evidence="7" id="KW-0029">Amino-acid transport</keyword>
<dbReference type="PANTHER" id="PTHR43820">
    <property type="entry name" value="HIGH-AFFINITY BRANCHED-CHAIN AMINO ACID TRANSPORT ATP-BINDING PROTEIN LIVF"/>
    <property type="match status" value="1"/>
</dbReference>
<keyword evidence="4" id="KW-0997">Cell inner membrane</keyword>
<evidence type="ECO:0000256" key="1">
    <source>
        <dbReference type="ARBA" id="ARBA00005417"/>
    </source>
</evidence>
<dbReference type="Gene3D" id="3.40.50.300">
    <property type="entry name" value="P-loop containing nucleotide triphosphate hydrolases"/>
    <property type="match status" value="1"/>
</dbReference>
<accession>A0ABT6AT39</accession>
<keyword evidence="5" id="KW-0547">Nucleotide-binding</keyword>
<dbReference type="SUPFAM" id="SSF52540">
    <property type="entry name" value="P-loop containing nucleoside triphosphate hydrolases"/>
    <property type="match status" value="1"/>
</dbReference>
<dbReference type="Proteomes" id="UP001216674">
    <property type="component" value="Unassembled WGS sequence"/>
</dbReference>
<protein>
    <submittedName>
        <fullName evidence="9">ABC transporter ATP-binding protein</fullName>
    </submittedName>
</protein>
<name>A0ABT6AT39_9BURK</name>